<dbReference type="Proteomes" id="UP000238164">
    <property type="component" value="Chromosome 1"/>
</dbReference>
<evidence type="ECO:0000256" key="1">
    <source>
        <dbReference type="SAM" id="SignalP"/>
    </source>
</evidence>
<dbReference type="OrthoDB" id="8988083at2"/>
<feature type="chain" id="PRO_5014970898" description="Lipoprotein" evidence="1">
    <location>
        <begin position="26"/>
        <end position="171"/>
    </location>
</feature>
<keyword evidence="1" id="KW-0732">Signal</keyword>
<name>A0A2N9JDJ3_9ACTN</name>
<protein>
    <recommendedName>
        <fullName evidence="4">Lipoprotein</fullName>
    </recommendedName>
</protein>
<reference evidence="2 3" key="1">
    <citation type="submission" date="2018-02" db="EMBL/GenBank/DDBJ databases">
        <authorList>
            <person name="Cohen D.B."/>
            <person name="Kent A.D."/>
        </authorList>
    </citation>
    <scope>NUCLEOTIDE SEQUENCE [LARGE SCALE GENOMIC DNA]</scope>
    <source>
        <strain evidence="2">1</strain>
    </source>
</reference>
<dbReference type="EMBL" id="LT985188">
    <property type="protein sequence ID" value="SPD86202.1"/>
    <property type="molecule type" value="Genomic_DNA"/>
</dbReference>
<dbReference type="AlphaFoldDB" id="A0A2N9JDJ3"/>
<proteinExistence type="predicted"/>
<sequence>MRVLRALSSLLVTVTLIGCTSQSTAPGPAVLRDSAPPWPAPRDGLAQIQAAGLEPSRLDDTSGQRRFTLTIAIDGTPVALVPYIGMDRPRALQGPAHTHDDSGVVWLEGRGADTVTLGQFFTLWGVRFDAKCLGASCGTVAVEADGTKVANPVALKLATVTHTLHLDVTSG</sequence>
<evidence type="ECO:0000313" key="3">
    <source>
        <dbReference type="Proteomes" id="UP000238164"/>
    </source>
</evidence>
<evidence type="ECO:0008006" key="4">
    <source>
        <dbReference type="Google" id="ProtNLM"/>
    </source>
</evidence>
<gene>
    <name evidence="2" type="ORF">MPLG2_1166</name>
</gene>
<feature type="signal peptide" evidence="1">
    <location>
        <begin position="1"/>
        <end position="25"/>
    </location>
</feature>
<organism evidence="2 3">
    <name type="scientific">Micropruina glycogenica</name>
    <dbReference type="NCBI Taxonomy" id="75385"/>
    <lineage>
        <taxon>Bacteria</taxon>
        <taxon>Bacillati</taxon>
        <taxon>Actinomycetota</taxon>
        <taxon>Actinomycetes</taxon>
        <taxon>Propionibacteriales</taxon>
        <taxon>Nocardioidaceae</taxon>
        <taxon>Micropruina</taxon>
    </lineage>
</organism>
<accession>A0A2N9JDJ3</accession>
<evidence type="ECO:0000313" key="2">
    <source>
        <dbReference type="EMBL" id="SPD86202.1"/>
    </source>
</evidence>
<dbReference type="PROSITE" id="PS51257">
    <property type="entry name" value="PROKAR_LIPOPROTEIN"/>
    <property type="match status" value="1"/>
</dbReference>
<dbReference type="KEGG" id="mgg:MPLG2_1166"/>
<keyword evidence="3" id="KW-1185">Reference proteome</keyword>
<dbReference type="RefSeq" id="WP_105185250.1">
    <property type="nucleotide sequence ID" value="NZ_BAAAGO010000018.1"/>
</dbReference>